<dbReference type="InterPro" id="IPR022924">
    <property type="entry name" value="Cardiolipin_synthase"/>
</dbReference>
<name>A0A921IKR4_9FIRM</name>
<dbReference type="NCBIfam" id="TIGR04265">
    <property type="entry name" value="bac_cardiolipin"/>
    <property type="match status" value="1"/>
</dbReference>
<dbReference type="GO" id="GO:0032049">
    <property type="term" value="P:cardiolipin biosynthetic process"/>
    <property type="evidence" value="ECO:0007669"/>
    <property type="project" value="UniProtKB-UniRule"/>
</dbReference>
<evidence type="ECO:0000313" key="12">
    <source>
        <dbReference type="Proteomes" id="UP000782880"/>
    </source>
</evidence>
<evidence type="ECO:0000256" key="3">
    <source>
        <dbReference type="ARBA" id="ARBA00022679"/>
    </source>
</evidence>
<feature type="transmembrane region" description="Helical" evidence="9">
    <location>
        <begin position="20"/>
        <end position="42"/>
    </location>
</feature>
<protein>
    <recommendedName>
        <fullName evidence="8">Cardiolipin synthase</fullName>
        <ecNumber evidence="8">2.7.8.-</ecNumber>
    </recommendedName>
</protein>
<dbReference type="SMART" id="SM00155">
    <property type="entry name" value="PLDc"/>
    <property type="match status" value="2"/>
</dbReference>
<gene>
    <name evidence="11" type="primary">cls</name>
    <name evidence="11" type="ORF">K8V20_07125</name>
</gene>
<dbReference type="GO" id="GO:0008808">
    <property type="term" value="F:cardiolipin synthase activity"/>
    <property type="evidence" value="ECO:0007669"/>
    <property type="project" value="UniProtKB-UniRule"/>
</dbReference>
<evidence type="ECO:0000256" key="7">
    <source>
        <dbReference type="ARBA" id="ARBA00023136"/>
    </source>
</evidence>
<dbReference type="InterPro" id="IPR001736">
    <property type="entry name" value="PLipase_D/transphosphatidylase"/>
</dbReference>
<proteinExistence type="predicted"/>
<evidence type="ECO:0000259" key="10">
    <source>
        <dbReference type="PROSITE" id="PS50035"/>
    </source>
</evidence>
<dbReference type="PANTHER" id="PTHR21248">
    <property type="entry name" value="CARDIOLIPIN SYNTHASE"/>
    <property type="match status" value="1"/>
</dbReference>
<evidence type="ECO:0000256" key="4">
    <source>
        <dbReference type="ARBA" id="ARBA00022692"/>
    </source>
</evidence>
<dbReference type="PROSITE" id="PS50035">
    <property type="entry name" value="PLD"/>
    <property type="match status" value="2"/>
</dbReference>
<dbReference type="InterPro" id="IPR025202">
    <property type="entry name" value="PLD-like_dom"/>
</dbReference>
<dbReference type="Gene3D" id="3.30.870.10">
    <property type="entry name" value="Endonuclease Chain A"/>
    <property type="match status" value="2"/>
</dbReference>
<organism evidence="11 12">
    <name type="scientific">Subdoligranulum variabile</name>
    <dbReference type="NCBI Taxonomy" id="214851"/>
    <lineage>
        <taxon>Bacteria</taxon>
        <taxon>Bacillati</taxon>
        <taxon>Bacillota</taxon>
        <taxon>Clostridia</taxon>
        <taxon>Eubacteriales</taxon>
        <taxon>Oscillospiraceae</taxon>
        <taxon>Subdoligranulum</taxon>
    </lineage>
</organism>
<dbReference type="PANTHER" id="PTHR21248:SF22">
    <property type="entry name" value="PHOSPHOLIPASE D"/>
    <property type="match status" value="1"/>
</dbReference>
<dbReference type="CDD" id="cd09160">
    <property type="entry name" value="PLDc_SMU_988_like_2"/>
    <property type="match status" value="1"/>
</dbReference>
<sequence>MGKQKMTWRHILRKILSLVFSRLVVTGVLLLLQIVWLVILFYRLSDYAAWLNGAGLVLSVIMCLGLIRQDSTVPEFKISWLILFTVMPVQGGLLCLLWGDKRPAMRLRRRMEQAEAQLAPLRTADPAAQEKLEQLDPRAAETARYLRDFAPGPVFDGTDVRYYPNGESMFADMLPALRSARRSIYVESFIIGMGEMWGQIHEILRQKAAQGLDVRVVYDDAGCLSLLPRNYDEILRAEGIRAFSFNRFVPLLNLVMNNRDHRKIMVIDGRIAFTGGVNLADEYINKLKRFGYWKDSGVRLEGPAARSFANIFLTFWRAHYPKEELDLEAALPQVDPVETDCLVQPFADSPVDRETVAKNVYLELINQARKRLYICTPYLILDNDLLTALRLAAKRGMDVRIFTPGIPDKPTIYLLTRSYFPSLLRAGVKIYSYTPGFLHAKTWLCDDRIAAVGTVNLDYRSLYLHFECSALIYGGKVLEDIRADMESIQKESAPVALKDCRTGFLGTLHSSILRLVAPLC</sequence>
<keyword evidence="2" id="KW-1003">Cell membrane</keyword>
<evidence type="ECO:0000256" key="6">
    <source>
        <dbReference type="ARBA" id="ARBA00022989"/>
    </source>
</evidence>
<dbReference type="SUPFAM" id="SSF56024">
    <property type="entry name" value="Phospholipase D/nuclease"/>
    <property type="match status" value="2"/>
</dbReference>
<evidence type="ECO:0000256" key="1">
    <source>
        <dbReference type="ARBA" id="ARBA00004236"/>
    </source>
</evidence>
<comment type="caution">
    <text evidence="11">The sequence shown here is derived from an EMBL/GenBank/DDBJ whole genome shotgun (WGS) entry which is preliminary data.</text>
</comment>
<dbReference type="AlphaFoldDB" id="A0A921IKR4"/>
<reference evidence="11" key="1">
    <citation type="journal article" date="2021" name="PeerJ">
        <title>Extensive microbial diversity within the chicken gut microbiome revealed by metagenomics and culture.</title>
        <authorList>
            <person name="Gilroy R."/>
            <person name="Ravi A."/>
            <person name="Getino M."/>
            <person name="Pursley I."/>
            <person name="Horton D.L."/>
            <person name="Alikhan N.F."/>
            <person name="Baker D."/>
            <person name="Gharbi K."/>
            <person name="Hall N."/>
            <person name="Watson M."/>
            <person name="Adriaenssens E.M."/>
            <person name="Foster-Nyarko E."/>
            <person name="Jarju S."/>
            <person name="Secka A."/>
            <person name="Antonio M."/>
            <person name="Oren A."/>
            <person name="Chaudhuri R.R."/>
            <person name="La Ragione R."/>
            <person name="Hildebrand F."/>
            <person name="Pallen M.J."/>
        </authorList>
    </citation>
    <scope>NUCLEOTIDE SEQUENCE</scope>
    <source>
        <strain evidence="11">ChiBcec21-2208</strain>
    </source>
</reference>
<feature type="domain" description="PLD phosphodiesterase" evidence="10">
    <location>
        <begin position="256"/>
        <end position="283"/>
    </location>
</feature>
<comment type="subcellular location">
    <subcellularLocation>
        <location evidence="1">Cell membrane</location>
    </subcellularLocation>
</comment>
<keyword evidence="3" id="KW-0808">Transferase</keyword>
<dbReference type="EC" id="2.7.8.-" evidence="8"/>
<accession>A0A921IKR4</accession>
<evidence type="ECO:0000256" key="2">
    <source>
        <dbReference type="ARBA" id="ARBA00022475"/>
    </source>
</evidence>
<feature type="domain" description="PLD phosphodiesterase" evidence="10">
    <location>
        <begin position="434"/>
        <end position="461"/>
    </location>
</feature>
<keyword evidence="7 9" id="KW-0472">Membrane</keyword>
<dbReference type="CDD" id="cd09154">
    <property type="entry name" value="PLDc_SMU_988_like_1"/>
    <property type="match status" value="1"/>
</dbReference>
<dbReference type="GO" id="GO:0005886">
    <property type="term" value="C:plasma membrane"/>
    <property type="evidence" value="ECO:0007669"/>
    <property type="project" value="UniProtKB-SubCell"/>
</dbReference>
<reference evidence="11" key="2">
    <citation type="submission" date="2021-09" db="EMBL/GenBank/DDBJ databases">
        <authorList>
            <person name="Gilroy R."/>
        </authorList>
    </citation>
    <scope>NUCLEOTIDE SEQUENCE</scope>
    <source>
        <strain evidence="11">ChiBcec21-2208</strain>
    </source>
</reference>
<feature type="transmembrane region" description="Helical" evidence="9">
    <location>
        <begin position="79"/>
        <end position="99"/>
    </location>
</feature>
<keyword evidence="4 9" id="KW-0812">Transmembrane</keyword>
<dbReference type="Proteomes" id="UP000782880">
    <property type="component" value="Unassembled WGS sequence"/>
</dbReference>
<evidence type="ECO:0000256" key="8">
    <source>
        <dbReference type="NCBIfam" id="TIGR04265"/>
    </source>
</evidence>
<keyword evidence="5" id="KW-0677">Repeat</keyword>
<evidence type="ECO:0000313" key="11">
    <source>
        <dbReference type="EMBL" id="HJG28401.1"/>
    </source>
</evidence>
<evidence type="ECO:0000256" key="9">
    <source>
        <dbReference type="SAM" id="Phobius"/>
    </source>
</evidence>
<dbReference type="Pfam" id="PF13091">
    <property type="entry name" value="PLDc_2"/>
    <property type="match status" value="2"/>
</dbReference>
<evidence type="ECO:0000256" key="5">
    <source>
        <dbReference type="ARBA" id="ARBA00022737"/>
    </source>
</evidence>
<keyword evidence="6 9" id="KW-1133">Transmembrane helix</keyword>
<feature type="transmembrane region" description="Helical" evidence="9">
    <location>
        <begin position="48"/>
        <end position="67"/>
    </location>
</feature>
<dbReference type="EMBL" id="DYVE01000183">
    <property type="protein sequence ID" value="HJG28401.1"/>
    <property type="molecule type" value="Genomic_DNA"/>
</dbReference>